<reference evidence="8" key="2">
    <citation type="submission" date="2018-10" db="UniProtKB">
        <authorList>
            <consortium name="EnsemblPlants"/>
        </authorList>
    </citation>
    <scope>IDENTIFICATION</scope>
</reference>
<dbReference type="PANTHER" id="PTHR11746">
    <property type="entry name" value="O-METHYLTRANSFERASE"/>
    <property type="match status" value="1"/>
</dbReference>
<organism evidence="8">
    <name type="scientific">Triticum aestivum</name>
    <name type="common">Wheat</name>
    <dbReference type="NCBI Taxonomy" id="4565"/>
    <lineage>
        <taxon>Eukaryota</taxon>
        <taxon>Viridiplantae</taxon>
        <taxon>Streptophyta</taxon>
        <taxon>Embryophyta</taxon>
        <taxon>Tracheophyta</taxon>
        <taxon>Spermatophyta</taxon>
        <taxon>Magnoliopsida</taxon>
        <taxon>Liliopsida</taxon>
        <taxon>Poales</taxon>
        <taxon>Poaceae</taxon>
        <taxon>BOP clade</taxon>
        <taxon>Pooideae</taxon>
        <taxon>Triticodae</taxon>
        <taxon>Triticeae</taxon>
        <taxon>Triticinae</taxon>
        <taxon>Triticum</taxon>
    </lineage>
</organism>
<dbReference type="InterPro" id="IPR016461">
    <property type="entry name" value="COMT-like"/>
</dbReference>
<dbReference type="InterPro" id="IPR036390">
    <property type="entry name" value="WH_DNA-bd_sf"/>
</dbReference>
<dbReference type="Gene3D" id="3.40.50.150">
    <property type="entry name" value="Vaccinia Virus protein VP39"/>
    <property type="match status" value="1"/>
</dbReference>
<dbReference type="InterPro" id="IPR029063">
    <property type="entry name" value="SAM-dependent_MTases_sf"/>
</dbReference>
<evidence type="ECO:0000259" key="6">
    <source>
        <dbReference type="Pfam" id="PF00891"/>
    </source>
</evidence>
<dbReference type="Pfam" id="PF00891">
    <property type="entry name" value="Methyltransf_2"/>
    <property type="match status" value="1"/>
</dbReference>
<dbReference type="FunFam" id="3.40.50.150:FF:000185">
    <property type="entry name" value="O-methyltransferase family protein"/>
    <property type="match status" value="1"/>
</dbReference>
<dbReference type="GO" id="GO:0046983">
    <property type="term" value="F:protein dimerization activity"/>
    <property type="evidence" value="ECO:0007669"/>
    <property type="project" value="InterPro"/>
</dbReference>
<evidence type="ECO:0000256" key="3">
    <source>
        <dbReference type="ARBA" id="ARBA00022691"/>
    </source>
</evidence>
<proteinExistence type="inferred from homology"/>
<dbReference type="SUPFAM" id="SSF46785">
    <property type="entry name" value="Winged helix' DNA-binding domain"/>
    <property type="match status" value="1"/>
</dbReference>
<dbReference type="EnsemblPlants" id="TraesCS6D02G373900.1">
    <property type="protein sequence ID" value="TraesCS6D02G373900.1"/>
    <property type="gene ID" value="TraesCS6D02G373900"/>
</dbReference>
<evidence type="ECO:0000313" key="8">
    <source>
        <dbReference type="EnsemblPlants" id="TraesCS6D02G373900.1"/>
    </source>
</evidence>
<evidence type="ECO:0000256" key="5">
    <source>
        <dbReference type="PIRSR" id="PIRSR005739-1"/>
    </source>
</evidence>
<feature type="domain" description="O-methyltransferase C-terminal" evidence="6">
    <location>
        <begin position="170"/>
        <end position="385"/>
    </location>
</feature>
<dbReference type="Gene3D" id="1.10.10.10">
    <property type="entry name" value="Winged helix-like DNA-binding domain superfamily/Winged helix DNA-binding domain"/>
    <property type="match status" value="1"/>
</dbReference>
<name>A0A3B6QKK8_WHEAT</name>
<reference evidence="8" key="1">
    <citation type="submission" date="2018-08" db="EMBL/GenBank/DDBJ databases">
        <authorList>
            <person name="Rossello M."/>
        </authorList>
    </citation>
    <scope>NUCLEOTIDE SEQUENCE [LARGE SCALE GENOMIC DNA]</scope>
    <source>
        <strain evidence="8">cv. Chinese Spring</strain>
    </source>
</reference>
<keyword evidence="2" id="KW-0808">Transferase</keyword>
<dbReference type="OMA" id="RRSDIGM"/>
<keyword evidence="3" id="KW-0949">S-adenosyl-L-methionine</keyword>
<dbReference type="Pfam" id="PF08100">
    <property type="entry name" value="Dimerisation"/>
    <property type="match status" value="1"/>
</dbReference>
<dbReference type="InterPro" id="IPR036388">
    <property type="entry name" value="WH-like_DNA-bd_sf"/>
</dbReference>
<evidence type="ECO:0000256" key="2">
    <source>
        <dbReference type="ARBA" id="ARBA00022679"/>
    </source>
</evidence>
<dbReference type="SUPFAM" id="SSF53335">
    <property type="entry name" value="S-adenosyl-L-methionine-dependent methyltransferases"/>
    <property type="match status" value="1"/>
</dbReference>
<evidence type="ECO:0000256" key="4">
    <source>
        <dbReference type="ARBA" id="ARBA00034481"/>
    </source>
</evidence>
<dbReference type="GO" id="GO:0008171">
    <property type="term" value="F:O-methyltransferase activity"/>
    <property type="evidence" value="ECO:0000318"/>
    <property type="project" value="GO_Central"/>
</dbReference>
<evidence type="ECO:0000259" key="7">
    <source>
        <dbReference type="Pfam" id="PF08100"/>
    </source>
</evidence>
<protein>
    <recommendedName>
        <fullName evidence="10">O-methyltransferase domain-containing protein</fullName>
    </recommendedName>
</protein>
<dbReference type="InterPro" id="IPR001077">
    <property type="entry name" value="COMT_C"/>
</dbReference>
<dbReference type="AlphaFoldDB" id="A0A3B6QKK8"/>
<keyword evidence="9" id="KW-1185">Reference proteome</keyword>
<dbReference type="CDD" id="cd02440">
    <property type="entry name" value="AdoMet_MTases"/>
    <property type="match status" value="1"/>
</dbReference>
<feature type="domain" description="O-methyltransferase dimerisation" evidence="7">
    <location>
        <begin position="59"/>
        <end position="140"/>
    </location>
</feature>
<dbReference type="PIRSF" id="PIRSF005739">
    <property type="entry name" value="O-mtase"/>
    <property type="match status" value="1"/>
</dbReference>
<dbReference type="Proteomes" id="UP000019116">
    <property type="component" value="Chromosome 6D"/>
</dbReference>
<comment type="similarity">
    <text evidence="4">Belongs to the class I-like SAM-binding methyltransferase superfamily. Cation-independent O-methyltransferase family. COMT subfamily.</text>
</comment>
<dbReference type="STRING" id="4565.A0A3B6QKK8"/>
<keyword evidence="1" id="KW-0489">Methyltransferase</keyword>
<dbReference type="GO" id="GO:0032259">
    <property type="term" value="P:methylation"/>
    <property type="evidence" value="ECO:0000318"/>
    <property type="project" value="GO_Central"/>
</dbReference>
<dbReference type="InterPro" id="IPR012967">
    <property type="entry name" value="COMT_dimerisation"/>
</dbReference>
<gene>
    <name evidence="8" type="primary">LOC123146140</name>
</gene>
<dbReference type="Gramene" id="TraesCS6D02G373900.1">
    <property type="protein sequence ID" value="TraesCS6D02G373900.1"/>
    <property type="gene ID" value="TraesCS6D02G373900"/>
</dbReference>
<sequence length="403" mass="43814">MTAKALLYYSSPPSLIIQSRPKYTTRTSFRASRSAMAGQAEKVFVPTDDELLQAQSDLWRHSLCYLTPMALRCAVDLGIPTAIHRLGGAASPSELVAALSLPASKLPFLARLLRQLATAGVFTSTDAGTYRLNPLSYLLVDGVRIDGDASQTAIVRAAASRYYVEAAMGLADWFRKDFDGPVPSPFEDVHGAAIFEESMALLDPEMDQLIHDAVAAHDHMGIGPVLRQCGELFEGLETLTDCGGGDGTTARSIVEAYPHIKCTVLDLPKVMDKVLLPAQEEGAVKYVSGDLFHVVPPAQAVLLKLVLHFWSDEDCIKILAQCKKAIPPRDAGGKVIVIDIVLGSVSAGPMLETQHLMDMLMLVMTRGRQREEKDWSEIFTKAGFSGYKIVKKLGARAVIEVYP</sequence>
<evidence type="ECO:0000256" key="1">
    <source>
        <dbReference type="ARBA" id="ARBA00022603"/>
    </source>
</evidence>
<dbReference type="PROSITE" id="PS51683">
    <property type="entry name" value="SAM_OMT_II"/>
    <property type="match status" value="1"/>
</dbReference>
<dbReference type="SMR" id="A0A3B6QKK8"/>
<accession>A0A3B6QKK8</accession>
<evidence type="ECO:0000313" key="9">
    <source>
        <dbReference type="Proteomes" id="UP000019116"/>
    </source>
</evidence>
<evidence type="ECO:0008006" key="10">
    <source>
        <dbReference type="Google" id="ProtNLM"/>
    </source>
</evidence>
<dbReference type="Gramene" id="TraesWEE_scaffold_199687_01G000100.1">
    <property type="protein sequence ID" value="TraesWEE_scaffold_199687_01G000100.1"/>
    <property type="gene ID" value="TraesWEE_scaffold_199687_01G000100"/>
</dbReference>
<dbReference type="Gramene" id="TraesCS6D03G0861400.1">
    <property type="protein sequence ID" value="TraesCS6D03G0861400.1.CDS"/>
    <property type="gene ID" value="TraesCS6D03G0861400"/>
</dbReference>
<feature type="active site" description="Proton acceptor" evidence="5">
    <location>
        <position position="308"/>
    </location>
</feature>
<dbReference type="GO" id="GO:0008757">
    <property type="term" value="F:S-adenosylmethionine-dependent methyltransferase activity"/>
    <property type="evidence" value="ECO:0000318"/>
    <property type="project" value="GO_Central"/>
</dbReference>